<evidence type="ECO:0000313" key="1">
    <source>
        <dbReference type="EMBL" id="EST24502.1"/>
    </source>
</evidence>
<dbReference type="HOGENOM" id="CLU_2169728_0_0_11"/>
<organism evidence="1 2">
    <name type="scientific">Streptomyces roseochromogenus subsp. oscitans DS 12.976</name>
    <dbReference type="NCBI Taxonomy" id="1352936"/>
    <lineage>
        <taxon>Bacteria</taxon>
        <taxon>Bacillati</taxon>
        <taxon>Actinomycetota</taxon>
        <taxon>Actinomycetes</taxon>
        <taxon>Kitasatosporales</taxon>
        <taxon>Streptomycetaceae</taxon>
        <taxon>Streptomyces</taxon>
    </lineage>
</organism>
<dbReference type="PATRIC" id="fig|1352936.5.peg.6357"/>
<accession>V6JXE9</accession>
<gene>
    <name evidence="1" type="ORF">M878_30515</name>
</gene>
<dbReference type="EMBL" id="AWQX01000265">
    <property type="protein sequence ID" value="EST24502.1"/>
    <property type="molecule type" value="Genomic_DNA"/>
</dbReference>
<keyword evidence="2" id="KW-1185">Reference proteome</keyword>
<proteinExistence type="predicted"/>
<protein>
    <submittedName>
        <fullName evidence="1">Uncharacterized protein</fullName>
    </submittedName>
</protein>
<comment type="caution">
    <text evidence="1">The sequence shown here is derived from an EMBL/GenBank/DDBJ whole genome shotgun (WGS) entry which is preliminary data.</text>
</comment>
<dbReference type="STRING" id="1352936.M878_30515"/>
<dbReference type="Proteomes" id="UP000017984">
    <property type="component" value="Chromosome"/>
</dbReference>
<reference evidence="1 2" key="1">
    <citation type="journal article" date="2014" name="Genome Announc.">
        <title>Draft Genome Sequence of Streptomyces roseochromogenes subsp. oscitans DS 12.976, Producer of the Aminocoumarin Antibiotic Clorobiocin.</title>
        <authorList>
            <person name="Ruckert C."/>
            <person name="Kalinowski J."/>
            <person name="Heide L."/>
            <person name="Apel A.K."/>
        </authorList>
    </citation>
    <scope>NUCLEOTIDE SEQUENCE [LARGE SCALE GENOMIC DNA]</scope>
    <source>
        <strain evidence="1 2">DS 12.976</strain>
    </source>
</reference>
<sequence>MNTETAPEHTAQETARLALRDSLRRITGRAVAEVRITRVRWEDGYRWCAMVLTVDRQPPFGHHEVPLTEGHQHHTIALLLRDAFPRANWATAQDYDVETGTLHEHIVRLPECLRGNEP</sequence>
<dbReference type="OrthoDB" id="4240299at2"/>
<evidence type="ECO:0000313" key="2">
    <source>
        <dbReference type="Proteomes" id="UP000017984"/>
    </source>
</evidence>
<name>V6JXE9_STRRC</name>
<dbReference type="RefSeq" id="WP_023550811.1">
    <property type="nucleotide sequence ID" value="NZ_CM002285.1"/>
</dbReference>
<dbReference type="AlphaFoldDB" id="V6JXE9"/>